<evidence type="ECO:0000313" key="2">
    <source>
        <dbReference type="EMBL" id="ELK33199.1"/>
    </source>
</evidence>
<organism evidence="2 3">
    <name type="scientific">Myotis davidii</name>
    <name type="common">David's myotis</name>
    <dbReference type="NCBI Taxonomy" id="225400"/>
    <lineage>
        <taxon>Eukaryota</taxon>
        <taxon>Metazoa</taxon>
        <taxon>Chordata</taxon>
        <taxon>Craniata</taxon>
        <taxon>Vertebrata</taxon>
        <taxon>Euteleostomi</taxon>
        <taxon>Mammalia</taxon>
        <taxon>Eutheria</taxon>
        <taxon>Laurasiatheria</taxon>
        <taxon>Chiroptera</taxon>
        <taxon>Yangochiroptera</taxon>
        <taxon>Vespertilionidae</taxon>
        <taxon>Myotis</taxon>
    </lineage>
</organism>
<dbReference type="EMBL" id="KB104502">
    <property type="protein sequence ID" value="ELK33199.1"/>
    <property type="molecule type" value="Genomic_DNA"/>
</dbReference>
<feature type="region of interest" description="Disordered" evidence="1">
    <location>
        <begin position="1"/>
        <end position="77"/>
    </location>
</feature>
<reference evidence="3" key="1">
    <citation type="journal article" date="2013" name="Science">
        <title>Comparative analysis of bat genomes provides insight into the evolution of flight and immunity.</title>
        <authorList>
            <person name="Zhang G."/>
            <person name="Cowled C."/>
            <person name="Shi Z."/>
            <person name="Huang Z."/>
            <person name="Bishop-Lilly K.A."/>
            <person name="Fang X."/>
            <person name="Wynne J.W."/>
            <person name="Xiong Z."/>
            <person name="Baker M.L."/>
            <person name="Zhao W."/>
            <person name="Tachedjian M."/>
            <person name="Zhu Y."/>
            <person name="Zhou P."/>
            <person name="Jiang X."/>
            <person name="Ng J."/>
            <person name="Yang L."/>
            <person name="Wu L."/>
            <person name="Xiao J."/>
            <person name="Feng Y."/>
            <person name="Chen Y."/>
            <person name="Sun X."/>
            <person name="Zhang Y."/>
            <person name="Marsh G.A."/>
            <person name="Crameri G."/>
            <person name="Broder C.C."/>
            <person name="Frey K.G."/>
            <person name="Wang L.F."/>
            <person name="Wang J."/>
        </authorList>
    </citation>
    <scope>NUCLEOTIDE SEQUENCE [LARGE SCALE GENOMIC DNA]</scope>
</reference>
<name>L5M3H5_MYODS</name>
<sequence>MPSISGSELLEAEPLRTPLCSPLQPQCPGQYKARQAFPKHHRGGGDDGTVPLRLTGSRKDQTDGAAPWSGVSHSSGG</sequence>
<proteinExistence type="predicted"/>
<keyword evidence="3" id="KW-1185">Reference proteome</keyword>
<dbReference type="AlphaFoldDB" id="L5M3H5"/>
<evidence type="ECO:0000256" key="1">
    <source>
        <dbReference type="SAM" id="MobiDB-lite"/>
    </source>
</evidence>
<accession>L5M3H5</accession>
<evidence type="ECO:0000313" key="3">
    <source>
        <dbReference type="Proteomes" id="UP000010556"/>
    </source>
</evidence>
<gene>
    <name evidence="2" type="ORF">MDA_GLEAN10020952</name>
</gene>
<protein>
    <submittedName>
        <fullName evidence="2">Uncharacterized protein</fullName>
    </submittedName>
</protein>
<dbReference type="Proteomes" id="UP000010556">
    <property type="component" value="Unassembled WGS sequence"/>
</dbReference>